<evidence type="ECO:0000259" key="3">
    <source>
        <dbReference type="Pfam" id="PF14343"/>
    </source>
</evidence>
<proteinExistence type="predicted"/>
<dbReference type="Gene3D" id="3.30.457.10">
    <property type="entry name" value="Copper amine oxidase-like, N-terminal domain"/>
    <property type="match status" value="1"/>
</dbReference>
<name>A0A7C8HEN4_9FIRM</name>
<evidence type="ECO:0000313" key="4">
    <source>
        <dbReference type="EMBL" id="KAE9634427.1"/>
    </source>
</evidence>
<dbReference type="OrthoDB" id="422698at2"/>
<dbReference type="SUPFAM" id="SSF55383">
    <property type="entry name" value="Copper amine oxidase, domain N"/>
    <property type="match status" value="1"/>
</dbReference>
<dbReference type="InterPro" id="IPR025748">
    <property type="entry name" value="PrcB_C_dom"/>
</dbReference>
<dbReference type="GO" id="GO:0006508">
    <property type="term" value="P:proteolysis"/>
    <property type="evidence" value="ECO:0007669"/>
    <property type="project" value="UniProtKB-KW"/>
</dbReference>
<comment type="caution">
    <text evidence="4">The sequence shown here is derived from an EMBL/GenBank/DDBJ whole genome shotgun (WGS) entry which is preliminary data.</text>
</comment>
<evidence type="ECO:0000259" key="2">
    <source>
        <dbReference type="Pfam" id="PF07833"/>
    </source>
</evidence>
<dbReference type="Pfam" id="PF07833">
    <property type="entry name" value="Cu_amine_oxidN1"/>
    <property type="match status" value="1"/>
</dbReference>
<dbReference type="EMBL" id="WSLF01000005">
    <property type="protein sequence ID" value="KAE9634427.1"/>
    <property type="molecule type" value="Genomic_DNA"/>
</dbReference>
<dbReference type="InterPro" id="IPR012854">
    <property type="entry name" value="Cu_amine_oxidase-like_N"/>
</dbReference>
<evidence type="ECO:0000313" key="5">
    <source>
        <dbReference type="Proteomes" id="UP000483018"/>
    </source>
</evidence>
<dbReference type="AlphaFoldDB" id="A0A7C8HEN4"/>
<reference evidence="4 5" key="1">
    <citation type="submission" date="2019-12" db="EMBL/GenBank/DDBJ databases">
        <title>Defluviitalea raffinosedens, isolated from a biogas fermenter, genome sequencing and characterization.</title>
        <authorList>
            <person name="Rettenmaier R."/>
            <person name="Schneider M."/>
            <person name="Neuhaus K."/>
            <person name="Liebl W."/>
            <person name="Zverlov V."/>
        </authorList>
    </citation>
    <scope>NUCLEOTIDE SEQUENCE [LARGE SCALE GENOMIC DNA]</scope>
    <source>
        <strain evidence="4 5">249c-K6</strain>
    </source>
</reference>
<gene>
    <name evidence="4" type="ORF">GND95_07075</name>
</gene>
<sequence>MYRSRLIKGIALGIGCVMLSSGTALAMSKDHLTSKVTENAKKISIQVNNQWLEIDAEPFIENNTTLIPLRGVLEKLGAKVEWHPEQKLIHIDTEDIKIQLIVGKDTAKVIRNTSGTSTEEILKLKVPAKISDGRTFVPGRFVAQTLGAKVEWNKDLRAMIINTYEDDEIIQVERPIAFEVVGKEVLDDNEILAQWYQNNSYKGGFHSISDGQWQYVLIAAGEKNTGGYSITVDSITEVTPGTAYVHATLNSPGKDAMVTQALTYPYLIVRFEKGNIEKIQGDLSVLNQSNDERDKKAVQDLVLEFGSKIQMVSLLAPEEMVKKSIVENYKDLVTSSLLEKWQKDIQNAPGRLTSSPYPDHIEILSIEKLSDDSYAVKGAIVELTSIDQHNGGFTSKQPITLIVKDMNNIWLIDQFNFDKNTEAGSMMYENS</sequence>
<keyword evidence="1" id="KW-0732">Signal</keyword>
<feature type="signal peptide" evidence="1">
    <location>
        <begin position="1"/>
        <end position="26"/>
    </location>
</feature>
<feature type="domain" description="PrcB C-terminal" evidence="3">
    <location>
        <begin position="215"/>
        <end position="272"/>
    </location>
</feature>
<dbReference type="Proteomes" id="UP000483018">
    <property type="component" value="Unassembled WGS sequence"/>
</dbReference>
<keyword evidence="4" id="KW-0645">Protease</keyword>
<keyword evidence="4" id="KW-0378">Hydrolase</keyword>
<feature type="chain" id="PRO_5028935563" evidence="1">
    <location>
        <begin position="27"/>
        <end position="431"/>
    </location>
</feature>
<dbReference type="RefSeq" id="WP_158740158.1">
    <property type="nucleotide sequence ID" value="NZ_WSLF01000005.1"/>
</dbReference>
<evidence type="ECO:0000256" key="1">
    <source>
        <dbReference type="SAM" id="SignalP"/>
    </source>
</evidence>
<organism evidence="4 5">
    <name type="scientific">Defluviitalea raffinosedens</name>
    <dbReference type="NCBI Taxonomy" id="1450156"/>
    <lineage>
        <taxon>Bacteria</taxon>
        <taxon>Bacillati</taxon>
        <taxon>Bacillota</taxon>
        <taxon>Clostridia</taxon>
        <taxon>Lachnospirales</taxon>
        <taxon>Defluviitaleaceae</taxon>
        <taxon>Defluviitalea</taxon>
    </lineage>
</organism>
<keyword evidence="5" id="KW-1185">Reference proteome</keyword>
<dbReference type="GO" id="GO:0008233">
    <property type="term" value="F:peptidase activity"/>
    <property type="evidence" value="ECO:0007669"/>
    <property type="project" value="UniProtKB-KW"/>
</dbReference>
<accession>A0A7C8HEN4</accession>
<dbReference type="Pfam" id="PF14343">
    <property type="entry name" value="PrcB_C"/>
    <property type="match status" value="1"/>
</dbReference>
<feature type="domain" description="Copper amine oxidase-like N-terminal" evidence="2">
    <location>
        <begin position="46"/>
        <end position="161"/>
    </location>
</feature>
<dbReference type="InterPro" id="IPR036582">
    <property type="entry name" value="Mao_N_sf"/>
</dbReference>
<protein>
    <submittedName>
        <fullName evidence="4">Protease complex subunit PrcB family protein</fullName>
    </submittedName>
</protein>